<dbReference type="InterPro" id="IPR005303">
    <property type="entry name" value="MOCOS_middle"/>
</dbReference>
<proteinExistence type="predicted"/>
<dbReference type="InterPro" id="IPR005302">
    <property type="entry name" value="MoCF_Sase_C"/>
</dbReference>
<dbReference type="Pfam" id="PF03473">
    <property type="entry name" value="MOSC"/>
    <property type="match status" value="1"/>
</dbReference>
<dbReference type="InterPro" id="IPR011037">
    <property type="entry name" value="Pyrv_Knase-like_insert_dom_sf"/>
</dbReference>
<protein>
    <submittedName>
        <fullName evidence="3">MOSC domain-containing protein</fullName>
    </submittedName>
</protein>
<dbReference type="KEGG" id="paun:MJA45_26915"/>
<feature type="domain" description="MOSC" evidence="2">
    <location>
        <begin position="99"/>
        <end position="239"/>
    </location>
</feature>
<dbReference type="GO" id="GO:0030151">
    <property type="term" value="F:molybdenum ion binding"/>
    <property type="evidence" value="ECO:0007669"/>
    <property type="project" value="InterPro"/>
</dbReference>
<feature type="region of interest" description="Disordered" evidence="1">
    <location>
        <begin position="233"/>
        <end position="252"/>
    </location>
</feature>
<dbReference type="GO" id="GO:0030170">
    <property type="term" value="F:pyridoxal phosphate binding"/>
    <property type="evidence" value="ECO:0007669"/>
    <property type="project" value="InterPro"/>
</dbReference>
<name>A0AA96RHJ9_9BACL</name>
<keyword evidence="4" id="KW-1185">Reference proteome</keyword>
<sequence>MAMKAMGTLRELFRYPVKSLAGERLEAADVEEQGLAGDRVCAFYDDSREGWSRYFTARNLPEMLAYRASLDGEGQVRVTTPEGQVYGWDEKLLAELQKRTPVKLSLSACRAPHPEVPGLLSVDEASLLIVTDAALSRLESGWGRRLDPRRFRPNLILALTGDAPEEESWIGKRLAIGGALLRVDGPCTRCPVIAIDPDTFSKDPSLTRKLREDLDMQFGLYASVVRPGPVQAGDEVRLLDGPDLTDSPASSS</sequence>
<dbReference type="Proteomes" id="UP001305702">
    <property type="component" value="Chromosome"/>
</dbReference>
<organism evidence="3 4">
    <name type="scientific">Paenibacillus aurantius</name>
    <dbReference type="NCBI Taxonomy" id="2918900"/>
    <lineage>
        <taxon>Bacteria</taxon>
        <taxon>Bacillati</taxon>
        <taxon>Bacillota</taxon>
        <taxon>Bacilli</taxon>
        <taxon>Bacillales</taxon>
        <taxon>Paenibacillaceae</taxon>
        <taxon>Paenibacillus</taxon>
    </lineage>
</organism>
<evidence type="ECO:0000313" key="3">
    <source>
        <dbReference type="EMBL" id="WNQ11189.1"/>
    </source>
</evidence>
<dbReference type="Gene3D" id="2.40.33.20">
    <property type="entry name" value="PK beta-barrel domain-like"/>
    <property type="match status" value="1"/>
</dbReference>
<evidence type="ECO:0000259" key="2">
    <source>
        <dbReference type="PROSITE" id="PS51340"/>
    </source>
</evidence>
<dbReference type="PROSITE" id="PS51340">
    <property type="entry name" value="MOSC"/>
    <property type="match status" value="1"/>
</dbReference>
<gene>
    <name evidence="3" type="ORF">MJA45_26915</name>
</gene>
<evidence type="ECO:0000256" key="1">
    <source>
        <dbReference type="SAM" id="MobiDB-lite"/>
    </source>
</evidence>
<accession>A0AA96RHJ9</accession>
<dbReference type="AlphaFoldDB" id="A0AA96RHJ9"/>
<dbReference type="EMBL" id="CP130318">
    <property type="protein sequence ID" value="WNQ11189.1"/>
    <property type="molecule type" value="Genomic_DNA"/>
</dbReference>
<dbReference type="Pfam" id="PF03476">
    <property type="entry name" value="MOSC_N"/>
    <property type="match status" value="1"/>
</dbReference>
<reference evidence="3 4" key="1">
    <citation type="submission" date="2022-02" db="EMBL/GenBank/DDBJ databases">
        <title>Paenibacillus sp. MBLB1776 Whole Genome Shotgun Sequencing.</title>
        <authorList>
            <person name="Hwang C.Y."/>
            <person name="Cho E.-S."/>
            <person name="Seo M.-J."/>
        </authorList>
    </citation>
    <scope>NUCLEOTIDE SEQUENCE [LARGE SCALE GENOMIC DNA]</scope>
    <source>
        <strain evidence="3 4">MBLB1776</strain>
    </source>
</reference>
<dbReference type="GO" id="GO:0003824">
    <property type="term" value="F:catalytic activity"/>
    <property type="evidence" value="ECO:0007669"/>
    <property type="project" value="InterPro"/>
</dbReference>
<dbReference type="SUPFAM" id="SSF50800">
    <property type="entry name" value="PK beta-barrel domain-like"/>
    <property type="match status" value="1"/>
</dbReference>
<dbReference type="RefSeq" id="WP_315604965.1">
    <property type="nucleotide sequence ID" value="NZ_CP130318.1"/>
</dbReference>
<evidence type="ECO:0000313" key="4">
    <source>
        <dbReference type="Proteomes" id="UP001305702"/>
    </source>
</evidence>